<proteinExistence type="predicted"/>
<accession>E0WSX7</accession>
<keyword evidence="3" id="KW-1185">Reference proteome</keyword>
<dbReference type="AlphaFoldDB" id="E0WSX7"/>
<name>E0WSX7_9ENTR</name>
<protein>
    <submittedName>
        <fullName evidence="2">Uncharacterized protein</fullName>
    </submittedName>
</protein>
<evidence type="ECO:0000256" key="1">
    <source>
        <dbReference type="SAM" id="MobiDB-lite"/>
    </source>
</evidence>
<dbReference type="Proteomes" id="UP000005726">
    <property type="component" value="Unassembled WGS sequence"/>
</dbReference>
<feature type="region of interest" description="Disordered" evidence="1">
    <location>
        <begin position="37"/>
        <end position="61"/>
    </location>
</feature>
<sequence>MIQGGGAQTVQIVRQATTTQNQIKLIFGYRWPGRETDERRHTMRARAGSQQRDSFKGEGYT</sequence>
<evidence type="ECO:0000313" key="3">
    <source>
        <dbReference type="Proteomes" id="UP000005726"/>
    </source>
</evidence>
<gene>
    <name evidence="2" type="ORF">REG_1112</name>
</gene>
<dbReference type="HOGENOM" id="CLU_2913876_0_0_6"/>
<evidence type="ECO:0000313" key="2">
    <source>
        <dbReference type="EMBL" id="EFL91662.1"/>
    </source>
</evidence>
<organism evidence="2 3">
    <name type="scientific">Candidatus Regiella insecticola LSR1</name>
    <dbReference type="NCBI Taxonomy" id="663321"/>
    <lineage>
        <taxon>Bacteria</taxon>
        <taxon>Pseudomonadati</taxon>
        <taxon>Pseudomonadota</taxon>
        <taxon>Gammaproteobacteria</taxon>
        <taxon>Enterobacterales</taxon>
        <taxon>Enterobacteriaceae</taxon>
        <taxon>aphid secondary symbionts</taxon>
        <taxon>Candidatus Regiella</taxon>
    </lineage>
</organism>
<dbReference type="EMBL" id="GL379592">
    <property type="protein sequence ID" value="EFL91662.1"/>
    <property type="molecule type" value="Genomic_DNA"/>
</dbReference>
<dbReference type="RefSeq" id="WP_006704828.1">
    <property type="nucleotide sequence ID" value="NZ_CAWLGB010000004.1"/>
</dbReference>
<reference evidence="2" key="1">
    <citation type="journal article" date="2009" name="Environ. Microbiol.">
        <title>Dynamics of genome evolution in facultative symbionts of aphids.</title>
        <authorList>
            <person name="Degnan P.H."/>
            <person name="Leonardo T.E."/>
            <person name="Cass B.N."/>
            <person name="Hurwitz B."/>
            <person name="Stern D."/>
            <person name="Gibbs R.A."/>
            <person name="Richards S."/>
            <person name="Moran N.A."/>
        </authorList>
    </citation>
    <scope>NUCLEOTIDE SEQUENCE [LARGE SCALE GENOMIC DNA]</scope>
    <source>
        <strain evidence="2">LSR1</strain>
    </source>
</reference>